<dbReference type="EC" id="2.1.1.228" evidence="5 15"/>
<evidence type="ECO:0000256" key="9">
    <source>
        <dbReference type="ARBA" id="ARBA00022679"/>
    </source>
</evidence>
<evidence type="ECO:0000256" key="6">
    <source>
        <dbReference type="ARBA" id="ARBA00014679"/>
    </source>
</evidence>
<comment type="function">
    <text evidence="1 15 16">Specifically methylates guanosine-37 in various tRNAs.</text>
</comment>
<evidence type="ECO:0000256" key="3">
    <source>
        <dbReference type="ARBA" id="ARBA00007630"/>
    </source>
</evidence>
<keyword evidence="9 15" id="KW-0808">Transferase</keyword>
<dbReference type="InterPro" id="IPR029026">
    <property type="entry name" value="tRNA_m1G_MTases_N"/>
</dbReference>
<keyword evidence="11 15" id="KW-0819">tRNA processing</keyword>
<dbReference type="GO" id="GO:0052906">
    <property type="term" value="F:tRNA (guanine(37)-N1)-methyltransferase activity"/>
    <property type="evidence" value="ECO:0007669"/>
    <property type="project" value="UniProtKB-UniRule"/>
</dbReference>
<dbReference type="CDD" id="cd18080">
    <property type="entry name" value="TrmD-like"/>
    <property type="match status" value="1"/>
</dbReference>
<evidence type="ECO:0000256" key="2">
    <source>
        <dbReference type="ARBA" id="ARBA00004496"/>
    </source>
</evidence>
<dbReference type="EMBL" id="JAESVN010000008">
    <property type="protein sequence ID" value="MBL4918733.1"/>
    <property type="molecule type" value="Genomic_DNA"/>
</dbReference>
<feature type="binding site" evidence="15">
    <location>
        <begin position="183"/>
        <end position="188"/>
    </location>
    <ligand>
        <name>S-adenosyl-L-methionine</name>
        <dbReference type="ChEBI" id="CHEBI:59789"/>
    </ligand>
</feature>
<comment type="catalytic activity">
    <reaction evidence="14 15 16">
        <text>guanosine(37) in tRNA + S-adenosyl-L-methionine = N(1)-methylguanosine(37) in tRNA + S-adenosyl-L-homocysteine + H(+)</text>
        <dbReference type="Rhea" id="RHEA:36899"/>
        <dbReference type="Rhea" id="RHEA-COMP:10145"/>
        <dbReference type="Rhea" id="RHEA-COMP:10147"/>
        <dbReference type="ChEBI" id="CHEBI:15378"/>
        <dbReference type="ChEBI" id="CHEBI:57856"/>
        <dbReference type="ChEBI" id="CHEBI:59789"/>
        <dbReference type="ChEBI" id="CHEBI:73542"/>
        <dbReference type="ChEBI" id="CHEBI:74269"/>
        <dbReference type="EC" id="2.1.1.228"/>
    </reaction>
</comment>
<evidence type="ECO:0000256" key="16">
    <source>
        <dbReference type="RuleBase" id="RU003464"/>
    </source>
</evidence>
<dbReference type="Proteomes" id="UP000648908">
    <property type="component" value="Unassembled WGS sequence"/>
</dbReference>
<comment type="similarity">
    <text evidence="3 15 16">Belongs to the RNA methyltransferase TrmD family.</text>
</comment>
<dbReference type="PANTHER" id="PTHR46417">
    <property type="entry name" value="TRNA (GUANINE-N(1)-)-METHYLTRANSFERASE"/>
    <property type="match status" value="1"/>
</dbReference>
<keyword evidence="20" id="KW-1185">Reference proteome</keyword>
<keyword evidence="7 15" id="KW-0963">Cytoplasm</keyword>
<evidence type="ECO:0000256" key="14">
    <source>
        <dbReference type="ARBA" id="ARBA00047783"/>
    </source>
</evidence>
<comment type="subunit">
    <text evidence="4 15 16">Homodimer.</text>
</comment>
<evidence type="ECO:0000313" key="20">
    <source>
        <dbReference type="Proteomes" id="UP000648908"/>
    </source>
</evidence>
<keyword evidence="8 15" id="KW-0489">Methyltransferase</keyword>
<dbReference type="Gene3D" id="3.40.1280.10">
    <property type="match status" value="1"/>
</dbReference>
<evidence type="ECO:0000256" key="8">
    <source>
        <dbReference type="ARBA" id="ARBA00022603"/>
    </source>
</evidence>
<protein>
    <recommendedName>
        <fullName evidence="6 15">tRNA (guanine-N(1)-)-methyltransferase</fullName>
        <ecNumber evidence="5 15">2.1.1.228</ecNumber>
    </recommendedName>
    <alternativeName>
        <fullName evidence="12 15">M1G-methyltransferase</fullName>
    </alternativeName>
    <alternativeName>
        <fullName evidence="13 15">tRNA [GM37] methyltransferase</fullName>
    </alternativeName>
</protein>
<dbReference type="SUPFAM" id="SSF75217">
    <property type="entry name" value="alpha/beta knot"/>
    <property type="match status" value="1"/>
</dbReference>
<dbReference type="Pfam" id="PF01746">
    <property type="entry name" value="tRNA_m1G_MT"/>
    <property type="match status" value="1"/>
</dbReference>
<dbReference type="InterPro" id="IPR016009">
    <property type="entry name" value="tRNA_MeTrfase_TRMD/TRM10"/>
</dbReference>
<dbReference type="Gene3D" id="1.10.1270.20">
    <property type="entry name" value="tRNA(m1g37)methyltransferase, domain 2"/>
    <property type="match status" value="1"/>
</dbReference>
<sequence length="291" mass="31814">MNDDTPPDPASSVPEPDRKPGRSHGRLAISASLKPRDLMADMSVVGAWRARIVTLFPDAFPGTLGLSLTGKALDQGLWALETIDLRTFGQGRHRNVDDTPAGGGAGLVLRPDVVAAALEKAAEGTPQDRRQWPVVYLSPRGKPFTQAMARSWAQGQGITLLCGRFEGVDERVLQHCGVEEVSLGDFVLTGGEIAAQALIDATVRLIPRVLGNHLSTEEESFSGGLLEFPQYTKPADWNGLAIPDILLSGNHGKIAIWRREMAERLTKERRPDLWRAYLAQQGRDPDEDQER</sequence>
<dbReference type="InterPro" id="IPR029028">
    <property type="entry name" value="Alpha/beta_knot_MTases"/>
</dbReference>
<comment type="subcellular location">
    <subcellularLocation>
        <location evidence="2 15 16">Cytoplasm</location>
    </subcellularLocation>
</comment>
<evidence type="ECO:0000256" key="10">
    <source>
        <dbReference type="ARBA" id="ARBA00022691"/>
    </source>
</evidence>
<evidence type="ECO:0000256" key="11">
    <source>
        <dbReference type="ARBA" id="ARBA00022694"/>
    </source>
</evidence>
<dbReference type="GO" id="GO:0005829">
    <property type="term" value="C:cytosol"/>
    <property type="evidence" value="ECO:0007669"/>
    <property type="project" value="TreeGrafter"/>
</dbReference>
<evidence type="ECO:0000256" key="7">
    <source>
        <dbReference type="ARBA" id="ARBA00022490"/>
    </source>
</evidence>
<evidence type="ECO:0000256" key="15">
    <source>
        <dbReference type="HAMAP-Rule" id="MF_00605"/>
    </source>
</evidence>
<evidence type="ECO:0000256" key="12">
    <source>
        <dbReference type="ARBA" id="ARBA00029736"/>
    </source>
</evidence>
<dbReference type="NCBIfam" id="NF000648">
    <property type="entry name" value="PRK00026.1"/>
    <property type="match status" value="1"/>
</dbReference>
<proteinExistence type="inferred from homology"/>
<feature type="domain" description="tRNA methyltransferase TRMD/TRM10-type" evidence="18">
    <location>
        <begin position="51"/>
        <end position="275"/>
    </location>
</feature>
<feature type="region of interest" description="Disordered" evidence="17">
    <location>
        <begin position="1"/>
        <end position="25"/>
    </location>
</feature>
<evidence type="ECO:0000256" key="1">
    <source>
        <dbReference type="ARBA" id="ARBA00002634"/>
    </source>
</evidence>
<evidence type="ECO:0000256" key="4">
    <source>
        <dbReference type="ARBA" id="ARBA00011738"/>
    </source>
</evidence>
<dbReference type="AlphaFoldDB" id="A0A8K0VEG4"/>
<evidence type="ECO:0000256" key="5">
    <source>
        <dbReference type="ARBA" id="ARBA00012807"/>
    </source>
</evidence>
<dbReference type="InterPro" id="IPR002649">
    <property type="entry name" value="tRNA_m1G_MeTrfase_TrmD"/>
</dbReference>
<reference evidence="19" key="1">
    <citation type="submission" date="2021-01" db="EMBL/GenBank/DDBJ databases">
        <title>Tabrizicola alba sp. nov. a motile alkaliphilic bacterium isolated from a soda lake.</title>
        <authorList>
            <person name="Szuroczki S."/>
            <person name="Abbaszade G."/>
            <person name="Schumann P."/>
            <person name="Toth E."/>
        </authorList>
    </citation>
    <scope>NUCLEOTIDE SEQUENCE</scope>
    <source>
        <strain evidence="19">DMG-N-6</strain>
    </source>
</reference>
<feature type="binding site" evidence="15">
    <location>
        <position position="163"/>
    </location>
    <ligand>
        <name>S-adenosyl-L-methionine</name>
        <dbReference type="ChEBI" id="CHEBI:59789"/>
    </ligand>
</feature>
<accession>A0A8K0VEG4</accession>
<dbReference type="NCBIfam" id="TIGR00088">
    <property type="entry name" value="trmD"/>
    <property type="match status" value="1"/>
</dbReference>
<dbReference type="GO" id="GO:0002939">
    <property type="term" value="P:tRNA N1-guanine methylation"/>
    <property type="evidence" value="ECO:0007669"/>
    <property type="project" value="TreeGrafter"/>
</dbReference>
<evidence type="ECO:0000256" key="17">
    <source>
        <dbReference type="SAM" id="MobiDB-lite"/>
    </source>
</evidence>
<gene>
    <name evidence="15 19" type="primary">trmD</name>
    <name evidence="19" type="ORF">JL811_16020</name>
</gene>
<dbReference type="HAMAP" id="MF_00605">
    <property type="entry name" value="TrmD"/>
    <property type="match status" value="1"/>
</dbReference>
<evidence type="ECO:0000256" key="13">
    <source>
        <dbReference type="ARBA" id="ARBA00033392"/>
    </source>
</evidence>
<comment type="caution">
    <text evidence="19">The sequence shown here is derived from an EMBL/GenBank/DDBJ whole genome shotgun (WGS) entry which is preliminary data.</text>
</comment>
<evidence type="ECO:0000259" key="18">
    <source>
        <dbReference type="Pfam" id="PF01746"/>
    </source>
</evidence>
<keyword evidence="10 15" id="KW-0949">S-adenosyl-L-methionine</keyword>
<evidence type="ECO:0000313" key="19">
    <source>
        <dbReference type="EMBL" id="MBL4918733.1"/>
    </source>
</evidence>
<organism evidence="19 20">
    <name type="scientific">Szabonella alba</name>
    <dbReference type="NCBI Taxonomy" id="2804194"/>
    <lineage>
        <taxon>Bacteria</taxon>
        <taxon>Pseudomonadati</taxon>
        <taxon>Pseudomonadota</taxon>
        <taxon>Alphaproteobacteria</taxon>
        <taxon>Rhodobacterales</taxon>
        <taxon>Paracoccaceae</taxon>
        <taxon>Szabonella</taxon>
    </lineage>
</organism>
<dbReference type="PANTHER" id="PTHR46417:SF1">
    <property type="entry name" value="TRNA (GUANINE-N(1)-)-METHYLTRANSFERASE"/>
    <property type="match status" value="1"/>
</dbReference>
<name>A0A8K0VEG4_9RHOB</name>
<dbReference type="InterPro" id="IPR023148">
    <property type="entry name" value="tRNA_m1G_MeTrfase_C_sf"/>
</dbReference>